<keyword evidence="3" id="KW-1185">Reference proteome</keyword>
<keyword evidence="1" id="KW-1133">Transmembrane helix</keyword>
<evidence type="ECO:0000313" key="2">
    <source>
        <dbReference type="EMBL" id="MDI1488725.1"/>
    </source>
</evidence>
<name>A0AA43QLL8_9LECA</name>
<proteinExistence type="predicted"/>
<accession>A0AA43QLL8</accession>
<organism evidence="2 3">
    <name type="scientific">Ramalina farinacea</name>
    <dbReference type="NCBI Taxonomy" id="258253"/>
    <lineage>
        <taxon>Eukaryota</taxon>
        <taxon>Fungi</taxon>
        <taxon>Dikarya</taxon>
        <taxon>Ascomycota</taxon>
        <taxon>Pezizomycotina</taxon>
        <taxon>Lecanoromycetes</taxon>
        <taxon>OSLEUM clade</taxon>
        <taxon>Lecanoromycetidae</taxon>
        <taxon>Lecanorales</taxon>
        <taxon>Lecanorineae</taxon>
        <taxon>Ramalinaceae</taxon>
        <taxon>Ramalina</taxon>
    </lineage>
</organism>
<protein>
    <submittedName>
        <fullName evidence="2">Uncharacterized protein</fullName>
    </submittedName>
</protein>
<dbReference type="Proteomes" id="UP001161017">
    <property type="component" value="Unassembled WGS sequence"/>
</dbReference>
<dbReference type="EMBL" id="JAPUFD010000008">
    <property type="protein sequence ID" value="MDI1488725.1"/>
    <property type="molecule type" value="Genomic_DNA"/>
</dbReference>
<keyword evidence="1" id="KW-0472">Membrane</keyword>
<evidence type="ECO:0000256" key="1">
    <source>
        <dbReference type="SAM" id="Phobius"/>
    </source>
</evidence>
<evidence type="ECO:0000313" key="3">
    <source>
        <dbReference type="Proteomes" id="UP001161017"/>
    </source>
</evidence>
<comment type="caution">
    <text evidence="2">The sequence shown here is derived from an EMBL/GenBank/DDBJ whole genome shotgun (WGS) entry which is preliminary data.</text>
</comment>
<reference evidence="2" key="1">
    <citation type="journal article" date="2023" name="Genome Biol. Evol.">
        <title>First Whole Genome Sequence and Flow Cytometry Genome Size Data for the Lichen-Forming Fungus Ramalina farinacea (Ascomycota).</title>
        <authorList>
            <person name="Llewellyn T."/>
            <person name="Mian S."/>
            <person name="Hill R."/>
            <person name="Leitch I.J."/>
            <person name="Gaya E."/>
        </authorList>
    </citation>
    <scope>NUCLEOTIDE SEQUENCE</scope>
    <source>
        <strain evidence="2">LIQ254RAFAR</strain>
    </source>
</reference>
<sequence>MIFPIKTWTGNQTWEDDGKPFNVTIPNWKASSNLQHEWIELPIDQFGPVSGGLAVRLPGSVHNSSQAIIGCSISAFWFSGEITSDSLANEAAWSFTKTVNQWASILTDLNATSPIANTYRRLITIRPEWFNSLTLLTSCVSHSNLTQHLSTLSCLFSDVGFSTVLSDMRTEGQPEWDGQSCVHQPPNLSETDVSRYNRADCLNGGTHQLVEMTLGSVLANGLSRHGSRYAFSTSSILASPGNPFKWIFNSPRLALNHNISILKNDPHHNAVLRAPTDTPYVNLRMHIRVAGYAWYASGFSEYFAIAVALTYMLVALSHTVWVLATGVTSSSWDTVTELLALALESPVPEALKGSGAGIEKLGTYRRMVRLRARKEETGSGDERVVLVVDGEEGAGRQVKYRTDTSEDGESRPRARYRRVEVEKAYL</sequence>
<feature type="transmembrane region" description="Helical" evidence="1">
    <location>
        <begin position="302"/>
        <end position="324"/>
    </location>
</feature>
<gene>
    <name evidence="2" type="ORF">OHK93_008001</name>
</gene>
<keyword evidence="1" id="KW-0812">Transmembrane</keyword>
<dbReference type="AlphaFoldDB" id="A0AA43QLL8"/>